<keyword evidence="3 5" id="KW-0238">DNA-binding</keyword>
<evidence type="ECO:0000256" key="3">
    <source>
        <dbReference type="ARBA" id="ARBA00023125"/>
    </source>
</evidence>
<dbReference type="RefSeq" id="WP_119515915.1">
    <property type="nucleotide sequence ID" value="NZ_NQYH01000004.1"/>
</dbReference>
<name>A0A3A1YXR0_9BURK</name>
<reference evidence="8 9" key="1">
    <citation type="submission" date="2017-08" db="EMBL/GenBank/DDBJ databases">
        <title>Pusillimonas indicus sp. nov., a member of the family Alcaligenaceae isolated from surface seawater.</title>
        <authorList>
            <person name="Li J."/>
        </authorList>
    </citation>
    <scope>NUCLEOTIDE SEQUENCE [LARGE SCALE GENOMIC DNA]</scope>
    <source>
        <strain evidence="8 9">L52-1-41</strain>
    </source>
</reference>
<dbReference type="PROSITE" id="PS01081">
    <property type="entry name" value="HTH_TETR_1"/>
    <property type="match status" value="1"/>
</dbReference>
<evidence type="ECO:0000256" key="4">
    <source>
        <dbReference type="ARBA" id="ARBA00023163"/>
    </source>
</evidence>
<evidence type="ECO:0000256" key="5">
    <source>
        <dbReference type="PROSITE-ProRule" id="PRU00335"/>
    </source>
</evidence>
<evidence type="ECO:0000259" key="7">
    <source>
        <dbReference type="PROSITE" id="PS50977"/>
    </source>
</evidence>
<feature type="region of interest" description="Disordered" evidence="6">
    <location>
        <begin position="1"/>
        <end position="32"/>
    </location>
</feature>
<dbReference type="Proteomes" id="UP000266206">
    <property type="component" value="Unassembled WGS sequence"/>
</dbReference>
<evidence type="ECO:0000256" key="2">
    <source>
        <dbReference type="ARBA" id="ARBA00023015"/>
    </source>
</evidence>
<organism evidence="8 9">
    <name type="scientific">Neopusillimonas maritima</name>
    <dbReference type="NCBI Taxonomy" id="2026239"/>
    <lineage>
        <taxon>Bacteria</taxon>
        <taxon>Pseudomonadati</taxon>
        <taxon>Pseudomonadota</taxon>
        <taxon>Betaproteobacteria</taxon>
        <taxon>Burkholderiales</taxon>
        <taxon>Alcaligenaceae</taxon>
        <taxon>Neopusillimonas</taxon>
    </lineage>
</organism>
<dbReference type="InterPro" id="IPR041586">
    <property type="entry name" value="PsrA_TetR_C"/>
</dbReference>
<evidence type="ECO:0000256" key="1">
    <source>
        <dbReference type="ARBA" id="ARBA00022491"/>
    </source>
</evidence>
<dbReference type="InterPro" id="IPR009057">
    <property type="entry name" value="Homeodomain-like_sf"/>
</dbReference>
<dbReference type="GO" id="GO:0000976">
    <property type="term" value="F:transcription cis-regulatory region binding"/>
    <property type="evidence" value="ECO:0007669"/>
    <property type="project" value="TreeGrafter"/>
</dbReference>
<proteinExistence type="predicted"/>
<dbReference type="EMBL" id="NQYH01000004">
    <property type="protein sequence ID" value="RIY41264.1"/>
    <property type="molecule type" value="Genomic_DNA"/>
</dbReference>
<dbReference type="InterPro" id="IPR036271">
    <property type="entry name" value="Tet_transcr_reg_TetR-rel_C_sf"/>
</dbReference>
<keyword evidence="2" id="KW-0805">Transcription regulation</keyword>
<feature type="DNA-binding region" description="H-T-H motif" evidence="5">
    <location>
        <begin position="52"/>
        <end position="71"/>
    </location>
</feature>
<dbReference type="AlphaFoldDB" id="A0A3A1YXR0"/>
<dbReference type="Pfam" id="PF00440">
    <property type="entry name" value="TetR_N"/>
    <property type="match status" value="1"/>
</dbReference>
<feature type="domain" description="HTH tetR-type" evidence="7">
    <location>
        <begin position="29"/>
        <end position="89"/>
    </location>
</feature>
<evidence type="ECO:0000256" key="6">
    <source>
        <dbReference type="SAM" id="MobiDB-lite"/>
    </source>
</evidence>
<gene>
    <name evidence="8" type="ORF">CJP73_06960</name>
</gene>
<dbReference type="InterPro" id="IPR001647">
    <property type="entry name" value="HTH_TetR"/>
</dbReference>
<dbReference type="PROSITE" id="PS50977">
    <property type="entry name" value="HTH_TETR_2"/>
    <property type="match status" value="1"/>
</dbReference>
<dbReference type="GO" id="GO:0003700">
    <property type="term" value="F:DNA-binding transcription factor activity"/>
    <property type="evidence" value="ECO:0007669"/>
    <property type="project" value="TreeGrafter"/>
</dbReference>
<feature type="compositionally biased region" description="Basic residues" evidence="6">
    <location>
        <begin position="12"/>
        <end position="21"/>
    </location>
</feature>
<keyword evidence="1" id="KW-0678">Repressor</keyword>
<dbReference type="SUPFAM" id="SSF48498">
    <property type="entry name" value="Tetracyclin repressor-like, C-terminal domain"/>
    <property type="match status" value="1"/>
</dbReference>
<comment type="caution">
    <text evidence="8">The sequence shown here is derived from an EMBL/GenBank/DDBJ whole genome shotgun (WGS) entry which is preliminary data.</text>
</comment>
<dbReference type="PANTHER" id="PTHR30055:SF235">
    <property type="entry name" value="TRANSCRIPTIONAL REGULATORY PROTEIN"/>
    <property type="match status" value="1"/>
</dbReference>
<protein>
    <submittedName>
        <fullName evidence="8">TetR family transcriptional regulator</fullName>
    </submittedName>
</protein>
<dbReference type="Pfam" id="PF17939">
    <property type="entry name" value="TetR_C_30"/>
    <property type="match status" value="1"/>
</dbReference>
<dbReference type="InterPro" id="IPR023772">
    <property type="entry name" value="DNA-bd_HTH_TetR-type_CS"/>
</dbReference>
<accession>A0A3A1YXR0</accession>
<evidence type="ECO:0000313" key="9">
    <source>
        <dbReference type="Proteomes" id="UP000266206"/>
    </source>
</evidence>
<dbReference type="InterPro" id="IPR050109">
    <property type="entry name" value="HTH-type_TetR-like_transc_reg"/>
</dbReference>
<dbReference type="Gene3D" id="1.10.357.10">
    <property type="entry name" value="Tetracycline Repressor, domain 2"/>
    <property type="match status" value="1"/>
</dbReference>
<sequence>MTIYNSLAPPAPKRKTARKGPGRPEGTGDNASERILDAAEDEFAETGYTGTSLRAISQKAGVTQALINYYFGSKYGLYEAVFIRRGRVVSDERLRRLNQLKQRTDPITVEQVVRAFLEPTIALREEPAGRRFLRLQARLHTEPAEISYRLRNEAYDISTRAFVNTLLEICPSLSAKDVNWRMALTIGAYMYAFSDTHRLDELAPTECDPNDTKEVIEEITAFVTAGLRAPPVYPR</sequence>
<keyword evidence="4" id="KW-0804">Transcription</keyword>
<dbReference type="SUPFAM" id="SSF46689">
    <property type="entry name" value="Homeodomain-like"/>
    <property type="match status" value="1"/>
</dbReference>
<dbReference type="PANTHER" id="PTHR30055">
    <property type="entry name" value="HTH-TYPE TRANSCRIPTIONAL REGULATOR RUTR"/>
    <property type="match status" value="1"/>
</dbReference>
<dbReference type="PRINTS" id="PR00455">
    <property type="entry name" value="HTHTETR"/>
</dbReference>
<evidence type="ECO:0000313" key="8">
    <source>
        <dbReference type="EMBL" id="RIY41264.1"/>
    </source>
</evidence>
<dbReference type="OrthoDB" id="2356263at2"/>